<dbReference type="PANTHER" id="PTHR46796">
    <property type="entry name" value="HTH-TYPE TRANSCRIPTIONAL ACTIVATOR RHAS-RELATED"/>
    <property type="match status" value="1"/>
</dbReference>
<dbReference type="Proteomes" id="UP000064967">
    <property type="component" value="Chromosome"/>
</dbReference>
<evidence type="ECO:0000256" key="1">
    <source>
        <dbReference type="ARBA" id="ARBA00023015"/>
    </source>
</evidence>
<dbReference type="PATRIC" id="fig|1391654.3.peg.2556"/>
<evidence type="ECO:0000313" key="5">
    <source>
        <dbReference type="EMBL" id="AKU95853.1"/>
    </source>
</evidence>
<evidence type="ECO:0000256" key="3">
    <source>
        <dbReference type="ARBA" id="ARBA00023163"/>
    </source>
</evidence>
<dbReference type="InterPro" id="IPR018060">
    <property type="entry name" value="HTH_AraC"/>
</dbReference>
<dbReference type="InterPro" id="IPR009057">
    <property type="entry name" value="Homeodomain-like_sf"/>
</dbReference>
<dbReference type="SMART" id="SM00342">
    <property type="entry name" value="HTH_ARAC"/>
    <property type="match status" value="1"/>
</dbReference>
<organism evidence="5 6">
    <name type="scientific">Labilithrix luteola</name>
    <dbReference type="NCBI Taxonomy" id="1391654"/>
    <lineage>
        <taxon>Bacteria</taxon>
        <taxon>Pseudomonadati</taxon>
        <taxon>Myxococcota</taxon>
        <taxon>Polyangia</taxon>
        <taxon>Polyangiales</taxon>
        <taxon>Labilitrichaceae</taxon>
        <taxon>Labilithrix</taxon>
    </lineage>
</organism>
<name>A0A0K1PQP9_9BACT</name>
<dbReference type="AlphaFoldDB" id="A0A0K1PQP9"/>
<dbReference type="PROSITE" id="PS01124">
    <property type="entry name" value="HTH_ARAC_FAMILY_2"/>
    <property type="match status" value="1"/>
</dbReference>
<dbReference type="GO" id="GO:0043565">
    <property type="term" value="F:sequence-specific DNA binding"/>
    <property type="evidence" value="ECO:0007669"/>
    <property type="project" value="InterPro"/>
</dbReference>
<dbReference type="Pfam" id="PF20240">
    <property type="entry name" value="DUF6597"/>
    <property type="match status" value="1"/>
</dbReference>
<dbReference type="KEGG" id="llu:AKJ09_02517"/>
<dbReference type="InterPro" id="IPR046532">
    <property type="entry name" value="DUF6597"/>
</dbReference>
<dbReference type="Gene3D" id="1.10.10.60">
    <property type="entry name" value="Homeodomain-like"/>
    <property type="match status" value="1"/>
</dbReference>
<dbReference type="EMBL" id="CP012333">
    <property type="protein sequence ID" value="AKU95853.1"/>
    <property type="molecule type" value="Genomic_DNA"/>
</dbReference>
<evidence type="ECO:0000313" key="6">
    <source>
        <dbReference type="Proteomes" id="UP000064967"/>
    </source>
</evidence>
<dbReference type="InterPro" id="IPR050204">
    <property type="entry name" value="AraC_XylS_family_regulators"/>
</dbReference>
<proteinExistence type="predicted"/>
<dbReference type="RefSeq" id="WP_169927456.1">
    <property type="nucleotide sequence ID" value="NZ_CP012333.1"/>
</dbReference>
<accession>A0A0K1PQP9</accession>
<evidence type="ECO:0000259" key="4">
    <source>
        <dbReference type="PROSITE" id="PS01124"/>
    </source>
</evidence>
<sequence>MRPATTSKRGILNPKAGELHFELSRHAPSEDLDFFVERYWIVRWDLRGRPPYVSQTLPHPSVNVVCENGDTRAWGVHNARFHRTLEGKGSVFGIKFRPGAFQPFIRMSASDLTGRNVGLDELFGIDGKALAKQVLRTTEVVRQIAIVEAMLRERLPPKDSNVTLIGRVLHLLLEETHLQRVEEVCERLGVSERTLQRLFRRYVGVSPKWVIQRIRVHEAAERLSQGRSGDWAQLAVELGYFDQAHFIHDFKALVGKSPAEYAAACAAYLQASRAS</sequence>
<keyword evidence="3" id="KW-0804">Transcription</keyword>
<keyword evidence="2" id="KW-0238">DNA-binding</keyword>
<feature type="domain" description="HTH araC/xylS-type" evidence="4">
    <location>
        <begin position="166"/>
        <end position="264"/>
    </location>
</feature>
<keyword evidence="6" id="KW-1185">Reference proteome</keyword>
<keyword evidence="1" id="KW-0805">Transcription regulation</keyword>
<gene>
    <name evidence="5" type="ORF">AKJ09_02517</name>
</gene>
<dbReference type="GO" id="GO:0003700">
    <property type="term" value="F:DNA-binding transcription factor activity"/>
    <property type="evidence" value="ECO:0007669"/>
    <property type="project" value="InterPro"/>
</dbReference>
<evidence type="ECO:0000256" key="2">
    <source>
        <dbReference type="ARBA" id="ARBA00023125"/>
    </source>
</evidence>
<dbReference type="SUPFAM" id="SSF46689">
    <property type="entry name" value="Homeodomain-like"/>
    <property type="match status" value="1"/>
</dbReference>
<dbReference type="Pfam" id="PF12833">
    <property type="entry name" value="HTH_18"/>
    <property type="match status" value="1"/>
</dbReference>
<dbReference type="STRING" id="1391654.AKJ09_02517"/>
<protein>
    <submittedName>
        <fullName evidence="5">Transcriptional regulator, AraC family</fullName>
    </submittedName>
</protein>
<reference evidence="5 6" key="1">
    <citation type="submission" date="2015-08" db="EMBL/GenBank/DDBJ databases">
        <authorList>
            <person name="Babu N.S."/>
            <person name="Beckwith C.J."/>
            <person name="Beseler K.G."/>
            <person name="Brison A."/>
            <person name="Carone J.V."/>
            <person name="Caskin T.P."/>
            <person name="Diamond M."/>
            <person name="Durham M.E."/>
            <person name="Foxe J.M."/>
            <person name="Go M."/>
            <person name="Henderson B.A."/>
            <person name="Jones I.B."/>
            <person name="McGettigan J.A."/>
            <person name="Micheletti S.J."/>
            <person name="Nasrallah M.E."/>
            <person name="Ortiz D."/>
            <person name="Piller C.R."/>
            <person name="Privatt S.R."/>
            <person name="Schneider S.L."/>
            <person name="Sharp S."/>
            <person name="Smith T.C."/>
            <person name="Stanton J.D."/>
            <person name="Ullery H.E."/>
            <person name="Wilson R.J."/>
            <person name="Serrano M.G."/>
            <person name="Buck G."/>
            <person name="Lee V."/>
            <person name="Wang Y."/>
            <person name="Carvalho R."/>
            <person name="Voegtly L."/>
            <person name="Shi R."/>
            <person name="Duckworth R."/>
            <person name="Johnson A."/>
            <person name="Loviza R."/>
            <person name="Walstead R."/>
            <person name="Shah Z."/>
            <person name="Kiflezghi M."/>
            <person name="Wade K."/>
            <person name="Ball S.L."/>
            <person name="Bradley K.W."/>
            <person name="Asai D.J."/>
            <person name="Bowman C.A."/>
            <person name="Russell D.A."/>
            <person name="Pope W.H."/>
            <person name="Jacobs-Sera D."/>
            <person name="Hendrix R.W."/>
            <person name="Hatfull G.F."/>
        </authorList>
    </citation>
    <scope>NUCLEOTIDE SEQUENCE [LARGE SCALE GENOMIC DNA]</scope>
    <source>
        <strain evidence="5 6">DSM 27648</strain>
    </source>
</reference>